<evidence type="ECO:0000256" key="1">
    <source>
        <dbReference type="SAM" id="MobiDB-lite"/>
    </source>
</evidence>
<dbReference type="InterPro" id="IPR011009">
    <property type="entry name" value="Kinase-like_dom_sf"/>
</dbReference>
<feature type="chain" id="PRO_5043534760" evidence="3">
    <location>
        <begin position="25"/>
        <end position="781"/>
    </location>
</feature>
<dbReference type="AlphaFoldDB" id="A0A8J1XZZ4"/>
<evidence type="ECO:0000256" key="2">
    <source>
        <dbReference type="SAM" id="Phobius"/>
    </source>
</evidence>
<evidence type="ECO:0000256" key="3">
    <source>
        <dbReference type="SAM" id="SignalP"/>
    </source>
</evidence>
<feature type="region of interest" description="Disordered" evidence="1">
    <location>
        <begin position="229"/>
        <end position="266"/>
    </location>
</feature>
<dbReference type="InterPro" id="IPR001245">
    <property type="entry name" value="Ser-Thr/Tyr_kinase_cat_dom"/>
</dbReference>
<keyword evidence="3" id="KW-0732">Signal</keyword>
<dbReference type="InterPro" id="IPR020635">
    <property type="entry name" value="Tyr_kinase_cat_dom"/>
</dbReference>
<dbReference type="PROSITE" id="PS00109">
    <property type="entry name" value="PROTEIN_KINASE_TYR"/>
    <property type="match status" value="1"/>
</dbReference>
<keyword evidence="5" id="KW-1185">Reference proteome</keyword>
<feature type="region of interest" description="Disordered" evidence="1">
    <location>
        <begin position="319"/>
        <end position="357"/>
    </location>
</feature>
<dbReference type="GO" id="GO:0005524">
    <property type="term" value="F:ATP binding"/>
    <property type="evidence" value="ECO:0007669"/>
    <property type="project" value="UniProtKB-UniRule"/>
</dbReference>
<proteinExistence type="predicted"/>
<dbReference type="Pfam" id="PF07714">
    <property type="entry name" value="PK_Tyr_Ser-Thr"/>
    <property type="match status" value="1"/>
</dbReference>
<keyword evidence="2" id="KW-1133">Transmembrane helix</keyword>
<comment type="caution">
    <text evidence="4">The sequence shown here is derived from an EMBL/GenBank/DDBJ whole genome shotgun (WGS) entry which is preliminary data.</text>
</comment>
<feature type="compositionally biased region" description="Low complexity" evidence="1">
    <location>
        <begin position="329"/>
        <end position="346"/>
    </location>
</feature>
<name>A0A8J1XZZ4_OWEFU</name>
<reference evidence="4" key="1">
    <citation type="submission" date="2022-03" db="EMBL/GenBank/DDBJ databases">
        <authorList>
            <person name="Martin C."/>
        </authorList>
    </citation>
    <scope>NUCLEOTIDE SEQUENCE</scope>
</reference>
<keyword evidence="2" id="KW-0812">Transmembrane</keyword>
<feature type="compositionally biased region" description="Basic and acidic residues" evidence="1">
    <location>
        <begin position="348"/>
        <end position="357"/>
    </location>
</feature>
<dbReference type="InterPro" id="IPR000719">
    <property type="entry name" value="Prot_kinase_dom"/>
</dbReference>
<accession>A0A8J1XZZ4</accession>
<dbReference type="InterPro" id="IPR008266">
    <property type="entry name" value="Tyr_kinase_AS"/>
</dbReference>
<dbReference type="SMART" id="SM00219">
    <property type="entry name" value="TyrKc"/>
    <property type="match status" value="1"/>
</dbReference>
<dbReference type="OrthoDB" id="4062651at2759"/>
<organism evidence="4 5">
    <name type="scientific">Owenia fusiformis</name>
    <name type="common">Polychaete worm</name>
    <dbReference type="NCBI Taxonomy" id="6347"/>
    <lineage>
        <taxon>Eukaryota</taxon>
        <taxon>Metazoa</taxon>
        <taxon>Spiralia</taxon>
        <taxon>Lophotrochozoa</taxon>
        <taxon>Annelida</taxon>
        <taxon>Polychaeta</taxon>
        <taxon>Sedentaria</taxon>
        <taxon>Canalipalpata</taxon>
        <taxon>Sabellida</taxon>
        <taxon>Oweniida</taxon>
        <taxon>Oweniidae</taxon>
        <taxon>Owenia</taxon>
    </lineage>
</organism>
<dbReference type="Gene3D" id="1.10.510.10">
    <property type="entry name" value="Transferase(Phosphotransferase) domain 1"/>
    <property type="match status" value="1"/>
</dbReference>
<dbReference type="EMBL" id="CAIIXF020000001">
    <property type="protein sequence ID" value="CAH1773058.1"/>
    <property type="molecule type" value="Genomic_DNA"/>
</dbReference>
<dbReference type="SUPFAM" id="SSF56112">
    <property type="entry name" value="Protein kinase-like (PK-like)"/>
    <property type="match status" value="1"/>
</dbReference>
<feature type="compositionally biased region" description="Basic and acidic residues" evidence="1">
    <location>
        <begin position="319"/>
        <end position="328"/>
    </location>
</feature>
<gene>
    <name evidence="4" type="ORF">OFUS_LOCUS707</name>
</gene>
<dbReference type="GO" id="GO:0004713">
    <property type="term" value="F:protein tyrosine kinase activity"/>
    <property type="evidence" value="ECO:0007669"/>
    <property type="project" value="InterPro"/>
</dbReference>
<sequence length="781" mass="88694">MHTNRIVSSLTLWGTLILLNTVSSKIMQLSPCKADVHGRLINLEPLQGVDGTPRFTSIFNDNVYTFNPCKPYREPPSEEVDYQHIGQCRQVALCREEKIKNGTEDLKVFSTLGSQGNVRFKRAGPQHREIIQLRFKGRGREKQTRSYIILVCAVEKVQLVDAVFKVFQDNGRHDGENEIYGELHHLCACPGGCPEGIVLNDTIPDVNFNGGELEIGPIKDPKVPITKSWNKKSKKHENLTKEKFPIVDEPQNDQPVQHNHPDNDEPHAEWAEEESYVHVKHDLLNDDLSVEEPFVYDDYDGNLEFLAEVKRRRKLDPNFKLHSDHSSEGDWSSSELGDSSDDGSSSSEEDRRPQKARIPDSHALMALMIFLLGLMGAGLLIGTICYCSRNKSLTPHKNTMPGLRSIMSDSVDDVQTQLSNKDFFEYSPKPQEKTSQFPVLSNCVIPKSEFETGQRLGGGLFADTYIGEWKERAVVVKRLTIGIHTYGLSGEDSEWLLNEVKILSKLRHKYIVRMIGVCLESKTPRLVCEHIDGKTVRTILNENGKALLWQHKIKMCQQAVEGVIYLHHSKPSILHRDLRCANLIVDQNERVRVGDFGIVKLTQRLREQCNEGDTCYCQKEYSALPASIRWSAPEIFQFPNTHNPNIITSACDVYSFGMVLWEMCTHMEPFADILNEQQVMDTVKEGVRPPIPNDNSIPSKYKDLMMDCWENEPKRRPTFKKVAVALKEIQSAVNSFQNIKRKRQKSSTFRSSTSVTFASDFADANDVHKSNGSTFYTSQQI</sequence>
<evidence type="ECO:0000313" key="4">
    <source>
        <dbReference type="EMBL" id="CAH1773058.1"/>
    </source>
</evidence>
<feature type="signal peptide" evidence="3">
    <location>
        <begin position="1"/>
        <end position="24"/>
    </location>
</feature>
<dbReference type="PROSITE" id="PS50011">
    <property type="entry name" value="PROTEIN_KINASE_DOM"/>
    <property type="match status" value="1"/>
</dbReference>
<feature type="transmembrane region" description="Helical" evidence="2">
    <location>
        <begin position="363"/>
        <end position="387"/>
    </location>
</feature>
<dbReference type="PANTHER" id="PTHR44329">
    <property type="entry name" value="SERINE/THREONINE-PROTEIN KINASE TNNI3K-RELATED"/>
    <property type="match status" value="1"/>
</dbReference>
<protein>
    <submittedName>
        <fullName evidence="4">Uncharacterized protein</fullName>
    </submittedName>
</protein>
<dbReference type="InterPro" id="IPR051681">
    <property type="entry name" value="Ser/Thr_Kinases-Pseudokinases"/>
</dbReference>
<dbReference type="InterPro" id="IPR017441">
    <property type="entry name" value="Protein_kinase_ATP_BS"/>
</dbReference>
<keyword evidence="2" id="KW-0472">Membrane</keyword>
<evidence type="ECO:0000313" key="5">
    <source>
        <dbReference type="Proteomes" id="UP000749559"/>
    </source>
</evidence>
<feature type="compositionally biased region" description="Basic and acidic residues" evidence="1">
    <location>
        <begin position="236"/>
        <end position="246"/>
    </location>
</feature>
<dbReference type="GO" id="GO:0004674">
    <property type="term" value="F:protein serine/threonine kinase activity"/>
    <property type="evidence" value="ECO:0007669"/>
    <property type="project" value="TreeGrafter"/>
</dbReference>
<dbReference type="Proteomes" id="UP000749559">
    <property type="component" value="Unassembled WGS sequence"/>
</dbReference>
<dbReference type="PROSITE" id="PS00107">
    <property type="entry name" value="PROTEIN_KINASE_ATP"/>
    <property type="match status" value="1"/>
</dbReference>